<dbReference type="EC" id="3.1.3.89" evidence="5"/>
<dbReference type="EMBL" id="KF900775">
    <property type="protein sequence ID" value="AIF06575.1"/>
    <property type="molecule type" value="Genomic_DNA"/>
</dbReference>
<evidence type="ECO:0000259" key="8">
    <source>
        <dbReference type="SMART" id="SM00471"/>
    </source>
</evidence>
<keyword evidence="6" id="KW-0479">Metal-binding</keyword>
<keyword evidence="7 9" id="KW-0378">Hydrolase</keyword>
<dbReference type="SUPFAM" id="SSF109604">
    <property type="entry name" value="HD-domain/PDEase-like"/>
    <property type="match status" value="1"/>
</dbReference>
<dbReference type="PANTHER" id="PTHR11845:SF13">
    <property type="entry name" value="5'-DEOXYNUCLEOTIDASE HDDC2"/>
    <property type="match status" value="1"/>
</dbReference>
<dbReference type="Pfam" id="PF13023">
    <property type="entry name" value="HD_3"/>
    <property type="match status" value="1"/>
</dbReference>
<dbReference type="GO" id="GO:0005737">
    <property type="term" value="C:cytoplasm"/>
    <property type="evidence" value="ECO:0007669"/>
    <property type="project" value="TreeGrafter"/>
</dbReference>
<sequence>MISEFFYQIANLKTTQRSGWKSKLNLSDSESVAEHTYMMSVMAMILSDIKNLNTEKIIKMSLLHDWAESKIGDFMPDEVTNEEKNRLEEKAMIDILSNLPEKIQKDYYSIWKDYSNNISLESKFVHQLDKLEMVLQAKIYEKDVGYEKIKQFLTSSVDLITDDDLKRTLKEIIQ</sequence>
<dbReference type="InterPro" id="IPR003607">
    <property type="entry name" value="HD/PDEase_dom"/>
</dbReference>
<evidence type="ECO:0000256" key="4">
    <source>
        <dbReference type="ARBA" id="ARBA00011738"/>
    </source>
</evidence>
<comment type="cofactor">
    <cofactor evidence="3">
        <name>Co(2+)</name>
        <dbReference type="ChEBI" id="CHEBI:48828"/>
    </cofactor>
</comment>
<name>A0A075GUF0_9ARCH</name>
<comment type="catalytic activity">
    <reaction evidence="1">
        <text>a 2'-deoxyribonucleoside 5'-phosphate + H2O = a 2'-deoxyribonucleoside + phosphate</text>
        <dbReference type="Rhea" id="RHEA:36167"/>
        <dbReference type="ChEBI" id="CHEBI:15377"/>
        <dbReference type="ChEBI" id="CHEBI:18274"/>
        <dbReference type="ChEBI" id="CHEBI:43474"/>
        <dbReference type="ChEBI" id="CHEBI:65317"/>
        <dbReference type="EC" id="3.1.3.89"/>
    </reaction>
</comment>
<feature type="domain" description="HD/PDEase" evidence="8">
    <location>
        <begin position="28"/>
        <end position="143"/>
    </location>
</feature>
<evidence type="ECO:0000256" key="6">
    <source>
        <dbReference type="ARBA" id="ARBA00022723"/>
    </source>
</evidence>
<accession>A0A075GUF0</accession>
<proteinExistence type="predicted"/>
<reference evidence="9" key="1">
    <citation type="journal article" date="2014" name="Genome Biol. Evol.">
        <title>Pangenome evidence for extensive interdomain horizontal transfer affecting lineage core and shell genes in uncultured planktonic thaumarchaeota and euryarchaeota.</title>
        <authorList>
            <person name="Deschamps P."/>
            <person name="Zivanovic Y."/>
            <person name="Moreira D."/>
            <person name="Rodriguez-Valera F."/>
            <person name="Lopez-Garcia P."/>
        </authorList>
    </citation>
    <scope>NUCLEOTIDE SEQUENCE</scope>
</reference>
<dbReference type="SMART" id="SM00471">
    <property type="entry name" value="HDc"/>
    <property type="match status" value="1"/>
</dbReference>
<dbReference type="PANTHER" id="PTHR11845">
    <property type="entry name" value="5'-DEOXYNUCLEOTIDASE HDDC2"/>
    <property type="match status" value="1"/>
</dbReference>
<evidence type="ECO:0000313" key="9">
    <source>
        <dbReference type="EMBL" id="AIF06575.1"/>
    </source>
</evidence>
<evidence type="ECO:0000256" key="2">
    <source>
        <dbReference type="ARBA" id="ARBA00001936"/>
    </source>
</evidence>
<dbReference type="FunFam" id="1.10.3210.10:FF:000035">
    <property type="entry name" value="HD family hydrolase"/>
    <property type="match status" value="1"/>
</dbReference>
<comment type="cofactor">
    <cofactor evidence="2">
        <name>Mn(2+)</name>
        <dbReference type="ChEBI" id="CHEBI:29035"/>
    </cofactor>
</comment>
<dbReference type="AlphaFoldDB" id="A0A075GUF0"/>
<evidence type="ECO:0000256" key="5">
    <source>
        <dbReference type="ARBA" id="ARBA00012964"/>
    </source>
</evidence>
<protein>
    <recommendedName>
        <fullName evidence="5">5'-deoxynucleotidase</fullName>
        <ecNumber evidence="5">3.1.3.89</ecNumber>
    </recommendedName>
</protein>
<dbReference type="Gene3D" id="1.10.3210.10">
    <property type="entry name" value="Hypothetical protein af1432"/>
    <property type="match status" value="1"/>
</dbReference>
<evidence type="ECO:0000256" key="7">
    <source>
        <dbReference type="ARBA" id="ARBA00022801"/>
    </source>
</evidence>
<dbReference type="GO" id="GO:0046872">
    <property type="term" value="F:metal ion binding"/>
    <property type="evidence" value="ECO:0007669"/>
    <property type="project" value="UniProtKB-KW"/>
</dbReference>
<organism evidence="9">
    <name type="scientific">uncultured marine thaumarchaeote KM3_193_D11</name>
    <dbReference type="NCBI Taxonomy" id="1456082"/>
    <lineage>
        <taxon>Archaea</taxon>
        <taxon>Nitrososphaerota</taxon>
        <taxon>environmental samples</taxon>
    </lineage>
</organism>
<dbReference type="InterPro" id="IPR039356">
    <property type="entry name" value="YfbR/HDDC2"/>
</dbReference>
<comment type="subunit">
    <text evidence="4">Homodimer.</text>
</comment>
<evidence type="ECO:0000256" key="3">
    <source>
        <dbReference type="ARBA" id="ARBA00001941"/>
    </source>
</evidence>
<dbReference type="InterPro" id="IPR006674">
    <property type="entry name" value="HD_domain"/>
</dbReference>
<evidence type="ECO:0000256" key="1">
    <source>
        <dbReference type="ARBA" id="ARBA00001638"/>
    </source>
</evidence>
<dbReference type="GO" id="GO:0002953">
    <property type="term" value="F:5'-deoxynucleotidase activity"/>
    <property type="evidence" value="ECO:0007669"/>
    <property type="project" value="UniProtKB-EC"/>
</dbReference>